<evidence type="ECO:0000259" key="3">
    <source>
        <dbReference type="PROSITE" id="PS50110"/>
    </source>
</evidence>
<gene>
    <name evidence="4" type="ORF">GCM10022408_07510</name>
</gene>
<organism evidence="4 5">
    <name type="scientific">Hymenobacter fastidiosus</name>
    <dbReference type="NCBI Taxonomy" id="486264"/>
    <lineage>
        <taxon>Bacteria</taxon>
        <taxon>Pseudomonadati</taxon>
        <taxon>Bacteroidota</taxon>
        <taxon>Cytophagia</taxon>
        <taxon>Cytophagales</taxon>
        <taxon>Hymenobacteraceae</taxon>
        <taxon>Hymenobacter</taxon>
    </lineage>
</organism>
<dbReference type="InterPro" id="IPR001789">
    <property type="entry name" value="Sig_transdc_resp-reg_receiver"/>
</dbReference>
<dbReference type="PANTHER" id="PTHR44591">
    <property type="entry name" value="STRESS RESPONSE REGULATOR PROTEIN 1"/>
    <property type="match status" value="1"/>
</dbReference>
<protein>
    <recommendedName>
        <fullName evidence="3">Response regulatory domain-containing protein</fullName>
    </recommendedName>
</protein>
<dbReference type="EMBL" id="BAABDJ010000006">
    <property type="protein sequence ID" value="GAA3999066.1"/>
    <property type="molecule type" value="Genomic_DNA"/>
</dbReference>
<reference evidence="5" key="1">
    <citation type="journal article" date="2019" name="Int. J. Syst. Evol. Microbiol.">
        <title>The Global Catalogue of Microorganisms (GCM) 10K type strain sequencing project: providing services to taxonomists for standard genome sequencing and annotation.</title>
        <authorList>
            <consortium name="The Broad Institute Genomics Platform"/>
            <consortium name="The Broad Institute Genome Sequencing Center for Infectious Disease"/>
            <person name="Wu L."/>
            <person name="Ma J."/>
        </authorList>
    </citation>
    <scope>NUCLEOTIDE SEQUENCE [LARGE SCALE GENOMIC DNA]</scope>
    <source>
        <strain evidence="5">JCM 17224</strain>
    </source>
</reference>
<evidence type="ECO:0000313" key="5">
    <source>
        <dbReference type="Proteomes" id="UP001500567"/>
    </source>
</evidence>
<dbReference type="RefSeq" id="WP_345071086.1">
    <property type="nucleotide sequence ID" value="NZ_BAABDJ010000006.1"/>
</dbReference>
<name>A0ABP7RL41_9BACT</name>
<comment type="caution">
    <text evidence="4">The sequence shown here is derived from an EMBL/GenBank/DDBJ whole genome shotgun (WGS) entry which is preliminary data.</text>
</comment>
<dbReference type="Pfam" id="PF00072">
    <property type="entry name" value="Response_reg"/>
    <property type="match status" value="1"/>
</dbReference>
<keyword evidence="1 2" id="KW-0597">Phosphoprotein</keyword>
<dbReference type="Proteomes" id="UP001500567">
    <property type="component" value="Unassembled WGS sequence"/>
</dbReference>
<dbReference type="SMART" id="SM00448">
    <property type="entry name" value="REC"/>
    <property type="match status" value="1"/>
</dbReference>
<proteinExistence type="predicted"/>
<sequence length="143" mass="15930">MPQRLTVLLVDDDPATNYYNQRLLQRMQVSQEVLVASNADDALAVLTARCAHPDTAECPILILLDFIMPLRDGFEFLRTLTQRHPALPQAFVVVLLTALPLDPHLVENQHLPVTAVLTKPLTAEAVNHLLHNYFGVPCPFLSS</sequence>
<evidence type="ECO:0000256" key="2">
    <source>
        <dbReference type="PROSITE-ProRule" id="PRU00169"/>
    </source>
</evidence>
<dbReference type="PANTHER" id="PTHR44591:SF3">
    <property type="entry name" value="RESPONSE REGULATORY DOMAIN-CONTAINING PROTEIN"/>
    <property type="match status" value="1"/>
</dbReference>
<dbReference type="SUPFAM" id="SSF52172">
    <property type="entry name" value="CheY-like"/>
    <property type="match status" value="1"/>
</dbReference>
<dbReference type="InterPro" id="IPR050595">
    <property type="entry name" value="Bact_response_regulator"/>
</dbReference>
<feature type="domain" description="Response regulatory" evidence="3">
    <location>
        <begin position="6"/>
        <end position="134"/>
    </location>
</feature>
<dbReference type="InterPro" id="IPR011006">
    <property type="entry name" value="CheY-like_superfamily"/>
</dbReference>
<dbReference type="Gene3D" id="3.40.50.2300">
    <property type="match status" value="1"/>
</dbReference>
<evidence type="ECO:0000313" key="4">
    <source>
        <dbReference type="EMBL" id="GAA3999066.1"/>
    </source>
</evidence>
<accession>A0ABP7RL41</accession>
<keyword evidence="5" id="KW-1185">Reference proteome</keyword>
<feature type="modified residue" description="4-aspartylphosphate" evidence="2">
    <location>
        <position position="65"/>
    </location>
</feature>
<evidence type="ECO:0000256" key="1">
    <source>
        <dbReference type="ARBA" id="ARBA00022553"/>
    </source>
</evidence>
<dbReference type="PROSITE" id="PS50110">
    <property type="entry name" value="RESPONSE_REGULATORY"/>
    <property type="match status" value="1"/>
</dbReference>
<dbReference type="CDD" id="cd00156">
    <property type="entry name" value="REC"/>
    <property type="match status" value="1"/>
</dbReference>